<evidence type="ECO:0000313" key="3">
    <source>
        <dbReference type="Proteomes" id="UP000230821"/>
    </source>
</evidence>
<dbReference type="InterPro" id="IPR013022">
    <property type="entry name" value="Xyl_isomerase-like_TIM-brl"/>
</dbReference>
<evidence type="ECO:0000259" key="1">
    <source>
        <dbReference type="Pfam" id="PF01261"/>
    </source>
</evidence>
<dbReference type="Pfam" id="PF01261">
    <property type="entry name" value="AP_endonuc_2"/>
    <property type="match status" value="1"/>
</dbReference>
<sequence>MSFIREVGKDNLKALLDVGHAHRCGIAADAFIRDVGTELAHVHLKDTDGSCDFHLNLGEGVIDFAAVFAALCGIEYCGVMLIESAYKNVEELLKNYAVMQDCL</sequence>
<dbReference type="InterPro" id="IPR036237">
    <property type="entry name" value="Xyl_isomerase-like_sf"/>
</dbReference>
<organism evidence="2 3">
    <name type="scientific">candidate division KSB3 bacterium</name>
    <dbReference type="NCBI Taxonomy" id="2044937"/>
    <lineage>
        <taxon>Bacteria</taxon>
        <taxon>candidate division KSB3</taxon>
    </lineage>
</organism>
<dbReference type="SUPFAM" id="SSF51658">
    <property type="entry name" value="Xylose isomerase-like"/>
    <property type="match status" value="1"/>
</dbReference>
<feature type="domain" description="Xylose isomerase-like TIM barrel" evidence="1">
    <location>
        <begin position="3"/>
        <end position="88"/>
    </location>
</feature>
<comment type="caution">
    <text evidence="2">The sequence shown here is derived from an EMBL/GenBank/DDBJ whole genome shotgun (WGS) entry which is preliminary data.</text>
</comment>
<proteinExistence type="predicted"/>
<gene>
    <name evidence="2" type="ORF">CSA56_01960</name>
</gene>
<protein>
    <recommendedName>
        <fullName evidence="1">Xylose isomerase-like TIM barrel domain-containing protein</fullName>
    </recommendedName>
</protein>
<accession>A0A2G6KJY7</accession>
<dbReference type="Gene3D" id="3.20.20.150">
    <property type="entry name" value="Divalent-metal-dependent TIM barrel enzymes"/>
    <property type="match status" value="1"/>
</dbReference>
<evidence type="ECO:0000313" key="2">
    <source>
        <dbReference type="EMBL" id="PIE35976.1"/>
    </source>
</evidence>
<dbReference type="AlphaFoldDB" id="A0A2G6KJY7"/>
<dbReference type="PANTHER" id="PTHR12110">
    <property type="entry name" value="HYDROXYPYRUVATE ISOMERASE"/>
    <property type="match status" value="1"/>
</dbReference>
<name>A0A2G6KJY7_9BACT</name>
<dbReference type="Proteomes" id="UP000230821">
    <property type="component" value="Unassembled WGS sequence"/>
</dbReference>
<dbReference type="InterPro" id="IPR050312">
    <property type="entry name" value="IolE/XylAMocC-like"/>
</dbReference>
<dbReference type="EMBL" id="PDSK01000028">
    <property type="protein sequence ID" value="PIE35976.1"/>
    <property type="molecule type" value="Genomic_DNA"/>
</dbReference>
<reference evidence="2 3" key="1">
    <citation type="submission" date="2017-10" db="EMBL/GenBank/DDBJ databases">
        <title>Novel microbial diversity and functional potential in the marine mammal oral microbiome.</title>
        <authorList>
            <person name="Dudek N.K."/>
            <person name="Sun C.L."/>
            <person name="Burstein D."/>
            <person name="Kantor R.S."/>
            <person name="Aliaga Goltsman D.S."/>
            <person name="Bik E.M."/>
            <person name="Thomas B.C."/>
            <person name="Banfield J.F."/>
            <person name="Relman D.A."/>
        </authorList>
    </citation>
    <scope>NUCLEOTIDE SEQUENCE [LARGE SCALE GENOMIC DNA]</scope>
    <source>
        <strain evidence="2">DOLJORAL78_47_16</strain>
    </source>
</reference>